<name>A0ACC2QMZ6_9NEOP</name>
<protein>
    <submittedName>
        <fullName evidence="1">Uncharacterized protein</fullName>
    </submittedName>
</protein>
<dbReference type="Proteomes" id="UP001231649">
    <property type="component" value="Chromosome 19"/>
</dbReference>
<evidence type="ECO:0000313" key="2">
    <source>
        <dbReference type="Proteomes" id="UP001231649"/>
    </source>
</evidence>
<gene>
    <name evidence="1" type="ORF">PYW08_006202</name>
</gene>
<proteinExistence type="predicted"/>
<comment type="caution">
    <text evidence="1">The sequence shown here is derived from an EMBL/GenBank/DDBJ whole genome shotgun (WGS) entry which is preliminary data.</text>
</comment>
<sequence length="719" mass="83902">MKLRNLLYCLFFRPWLGLLFGMSIVVSIVYYWWLISRINLLETQNNVFKTQLRLSQSVMKQMSVDSVSTYEVPVIPDAVGTLCETVHIALVCMGKCTRQITPMLKSLMHHRQNPIHFHFVVDSSSHRTVNKLFDTWDLPDVKYSCYNAEEYLTQVRWIPNSHYSGIYALVKLLFPDILPDTLSQAIVLDSDLTFLCDVAELWALFRNMTDDQFIGLVENESSWYLSNKAKRWPALGRGYNTGVMLLDLKKIRTTTDWTRLWHDAVQDNIGRLKQTTLADQDVINAIIKSQPRYVYNMSCQYNVQMSTQTLAKNCYGEDRNNVKVIHWNSPMKHHINTRDASFFRDIYQSYVNFDGYLLREKLHRCSFIEHFTMKINQSDLCVSFRAAQKVKLRTHLYYMDYSYTDMDSFDVTLALQLSMDRLQFLERLVNYWEGPLSVAIYLSDCEVTRLWSFIGDWSDTLRDRKNIGYHLVFKHDKVHYPVNYLRNVALENVNTPYVFLMDVDFVPMAGLYDHLRSAIQLVNPYPQKKCLVVAAFETTRYRTSVPRSKEALLARLASSARGHTGDVQPFRAREWPRGHRATNYSRWANAAAPYEVEWQSDYEPYLVVHRSVPKYDTRFSGFGWNKVSHSVELRAQGYRVVVLPGAFVLHTPHAPSQDITAFRADPHYRICLALLKQEFMEDLKRKYNVTFEEPSKPDPVFLAQAKSIMFNQAPDQEVN</sequence>
<reference evidence="1" key="1">
    <citation type="submission" date="2023-03" db="EMBL/GenBank/DDBJ databases">
        <title>Chromosome-level genomes of two armyworms, Mythimna separata and Mythimna loreyi, provide insights into the biosynthesis and reception of sex pheromones.</title>
        <authorList>
            <person name="Zhao H."/>
        </authorList>
    </citation>
    <scope>NUCLEOTIDE SEQUENCE</scope>
    <source>
        <strain evidence="1">BeijingLab</strain>
    </source>
</reference>
<accession>A0ACC2QMZ6</accession>
<dbReference type="EMBL" id="CM056795">
    <property type="protein sequence ID" value="KAJ8720737.1"/>
    <property type="molecule type" value="Genomic_DNA"/>
</dbReference>
<organism evidence="1 2">
    <name type="scientific">Mythimna loreyi</name>
    <dbReference type="NCBI Taxonomy" id="667449"/>
    <lineage>
        <taxon>Eukaryota</taxon>
        <taxon>Metazoa</taxon>
        <taxon>Ecdysozoa</taxon>
        <taxon>Arthropoda</taxon>
        <taxon>Hexapoda</taxon>
        <taxon>Insecta</taxon>
        <taxon>Pterygota</taxon>
        <taxon>Neoptera</taxon>
        <taxon>Endopterygota</taxon>
        <taxon>Lepidoptera</taxon>
        <taxon>Glossata</taxon>
        <taxon>Ditrysia</taxon>
        <taxon>Noctuoidea</taxon>
        <taxon>Noctuidae</taxon>
        <taxon>Noctuinae</taxon>
        <taxon>Hadenini</taxon>
        <taxon>Mythimna</taxon>
    </lineage>
</organism>
<evidence type="ECO:0000313" key="1">
    <source>
        <dbReference type="EMBL" id="KAJ8720737.1"/>
    </source>
</evidence>
<keyword evidence="2" id="KW-1185">Reference proteome</keyword>